<reference evidence="1 2" key="1">
    <citation type="journal article" date="2021" name="Nat. Commun.">
        <title>Genetic determinants of endophytism in the Arabidopsis root mycobiome.</title>
        <authorList>
            <person name="Mesny F."/>
            <person name="Miyauchi S."/>
            <person name="Thiergart T."/>
            <person name="Pickel B."/>
            <person name="Atanasova L."/>
            <person name="Karlsson M."/>
            <person name="Huettel B."/>
            <person name="Barry K.W."/>
            <person name="Haridas S."/>
            <person name="Chen C."/>
            <person name="Bauer D."/>
            <person name="Andreopoulos W."/>
            <person name="Pangilinan J."/>
            <person name="LaButti K."/>
            <person name="Riley R."/>
            <person name="Lipzen A."/>
            <person name="Clum A."/>
            <person name="Drula E."/>
            <person name="Henrissat B."/>
            <person name="Kohler A."/>
            <person name="Grigoriev I.V."/>
            <person name="Martin F.M."/>
            <person name="Hacquard S."/>
        </authorList>
    </citation>
    <scope>NUCLEOTIDE SEQUENCE [LARGE SCALE GENOMIC DNA]</scope>
    <source>
        <strain evidence="1 2">MPI-SDFR-AT-0079</strain>
    </source>
</reference>
<evidence type="ECO:0000313" key="2">
    <source>
        <dbReference type="Proteomes" id="UP000724584"/>
    </source>
</evidence>
<name>A0ACB7P0Z3_9PEZI</name>
<gene>
    <name evidence="1" type="ORF">F5144DRAFT_623495</name>
</gene>
<keyword evidence="2" id="KW-1185">Reference proteome</keyword>
<protein>
    <submittedName>
        <fullName evidence="1">Uncharacterized protein</fullName>
    </submittedName>
</protein>
<proteinExistence type="predicted"/>
<organism evidence="1 2">
    <name type="scientific">Chaetomium tenue</name>
    <dbReference type="NCBI Taxonomy" id="1854479"/>
    <lineage>
        <taxon>Eukaryota</taxon>
        <taxon>Fungi</taxon>
        <taxon>Dikarya</taxon>
        <taxon>Ascomycota</taxon>
        <taxon>Pezizomycotina</taxon>
        <taxon>Sordariomycetes</taxon>
        <taxon>Sordariomycetidae</taxon>
        <taxon>Sordariales</taxon>
        <taxon>Chaetomiaceae</taxon>
        <taxon>Chaetomium</taxon>
    </lineage>
</organism>
<accession>A0ACB7P0Z3</accession>
<comment type="caution">
    <text evidence="1">The sequence shown here is derived from an EMBL/GenBank/DDBJ whole genome shotgun (WGS) entry which is preliminary data.</text>
</comment>
<dbReference type="EMBL" id="JAGIZQ010000006">
    <property type="protein sequence ID" value="KAH6623579.1"/>
    <property type="molecule type" value="Genomic_DNA"/>
</dbReference>
<dbReference type="Proteomes" id="UP000724584">
    <property type="component" value="Unassembled WGS sequence"/>
</dbReference>
<sequence length="230" mass="23921">MRIRLPFAGIFALLLLLAGYAGLSSLQLDSTTLPLNDKALHLLTFFLLTVAFYWVVDTTRRRTVHLTLVVCGGGLAVGSEVLQAVLPNGRSFDIFDVVANVVGAAAAVGLCAWYHKRMLERKRVRKYTAVPTGEGGEGGEDLELGEGPGTGGGSGNGSGLGGHEEGVVGGSGAEGQRGSLTLEEEVDNWDENDVDAWDEDDAGDVGVSAPTAGKDAEAAGDFGSAKKRSD</sequence>
<evidence type="ECO:0000313" key="1">
    <source>
        <dbReference type="EMBL" id="KAH6623579.1"/>
    </source>
</evidence>